<name>L1I729_GUITC</name>
<dbReference type="PaxDb" id="55529-EKX31867"/>
<feature type="signal peptide" evidence="2">
    <location>
        <begin position="1"/>
        <end position="32"/>
    </location>
</feature>
<proteinExistence type="predicted"/>
<protein>
    <submittedName>
        <fullName evidence="3 4">Uncharacterized protein</fullName>
    </submittedName>
</protein>
<reference evidence="5" key="2">
    <citation type="submission" date="2012-11" db="EMBL/GenBank/DDBJ databases">
        <authorList>
            <person name="Kuo A."/>
            <person name="Curtis B.A."/>
            <person name="Tanifuji G."/>
            <person name="Burki F."/>
            <person name="Gruber A."/>
            <person name="Irimia M."/>
            <person name="Maruyama S."/>
            <person name="Arias M.C."/>
            <person name="Ball S.G."/>
            <person name="Gile G.H."/>
            <person name="Hirakawa Y."/>
            <person name="Hopkins J.F."/>
            <person name="Rensing S.A."/>
            <person name="Schmutz J."/>
            <person name="Symeonidi A."/>
            <person name="Elias M."/>
            <person name="Eveleigh R.J."/>
            <person name="Herman E.K."/>
            <person name="Klute M.J."/>
            <person name="Nakayama T."/>
            <person name="Obornik M."/>
            <person name="Reyes-Prieto A."/>
            <person name="Armbrust E.V."/>
            <person name="Aves S.J."/>
            <person name="Beiko R.G."/>
            <person name="Coutinho P."/>
            <person name="Dacks J.B."/>
            <person name="Durnford D.G."/>
            <person name="Fast N.M."/>
            <person name="Green B.R."/>
            <person name="Grisdale C."/>
            <person name="Hempe F."/>
            <person name="Henrissat B."/>
            <person name="Hoppner M.P."/>
            <person name="Ishida K.-I."/>
            <person name="Kim E."/>
            <person name="Koreny L."/>
            <person name="Kroth P.G."/>
            <person name="Liu Y."/>
            <person name="Malik S.-B."/>
            <person name="Maier U.G."/>
            <person name="McRose D."/>
            <person name="Mock T."/>
            <person name="Neilson J.A."/>
            <person name="Onodera N.T."/>
            <person name="Poole A.M."/>
            <person name="Pritham E.J."/>
            <person name="Richards T.A."/>
            <person name="Rocap G."/>
            <person name="Roy S.W."/>
            <person name="Sarai C."/>
            <person name="Schaack S."/>
            <person name="Shirato S."/>
            <person name="Slamovits C.H."/>
            <person name="Spencer D.F."/>
            <person name="Suzuki S."/>
            <person name="Worden A.Z."/>
            <person name="Zauner S."/>
            <person name="Barry K."/>
            <person name="Bell C."/>
            <person name="Bharti A.K."/>
            <person name="Crow J.A."/>
            <person name="Grimwood J."/>
            <person name="Kramer R."/>
            <person name="Lindquist E."/>
            <person name="Lucas S."/>
            <person name="Salamov A."/>
            <person name="McFadden G.I."/>
            <person name="Lane C.E."/>
            <person name="Keeling P.J."/>
            <person name="Gray M.W."/>
            <person name="Grigoriev I.V."/>
            <person name="Archibald J.M."/>
        </authorList>
    </citation>
    <scope>NUCLEOTIDE SEQUENCE</scope>
    <source>
        <strain evidence="5">CCMP2712</strain>
    </source>
</reference>
<dbReference type="EMBL" id="JH993229">
    <property type="protein sequence ID" value="EKX31867.1"/>
    <property type="molecule type" value="Genomic_DNA"/>
</dbReference>
<keyword evidence="2" id="KW-0732">Signal</keyword>
<accession>L1I729</accession>
<dbReference type="EnsemblProtists" id="EKX31867">
    <property type="protein sequence ID" value="EKX31867"/>
    <property type="gene ID" value="GUITHDRAFT_156471"/>
</dbReference>
<reference evidence="4" key="3">
    <citation type="submission" date="2015-06" db="UniProtKB">
        <authorList>
            <consortium name="EnsemblProtists"/>
        </authorList>
    </citation>
    <scope>IDENTIFICATION</scope>
</reference>
<keyword evidence="1" id="KW-0472">Membrane</keyword>
<keyword evidence="1" id="KW-0812">Transmembrane</keyword>
<dbReference type="KEGG" id="gtt:GUITHDRAFT_156471"/>
<reference evidence="3 5" key="1">
    <citation type="journal article" date="2012" name="Nature">
        <title>Algal genomes reveal evolutionary mosaicism and the fate of nucleomorphs.</title>
        <authorList>
            <consortium name="DOE Joint Genome Institute"/>
            <person name="Curtis B.A."/>
            <person name="Tanifuji G."/>
            <person name="Burki F."/>
            <person name="Gruber A."/>
            <person name="Irimia M."/>
            <person name="Maruyama S."/>
            <person name="Arias M.C."/>
            <person name="Ball S.G."/>
            <person name="Gile G.H."/>
            <person name="Hirakawa Y."/>
            <person name="Hopkins J.F."/>
            <person name="Kuo A."/>
            <person name="Rensing S.A."/>
            <person name="Schmutz J."/>
            <person name="Symeonidi A."/>
            <person name="Elias M."/>
            <person name="Eveleigh R.J."/>
            <person name="Herman E.K."/>
            <person name="Klute M.J."/>
            <person name="Nakayama T."/>
            <person name="Obornik M."/>
            <person name="Reyes-Prieto A."/>
            <person name="Armbrust E.V."/>
            <person name="Aves S.J."/>
            <person name="Beiko R.G."/>
            <person name="Coutinho P."/>
            <person name="Dacks J.B."/>
            <person name="Durnford D.G."/>
            <person name="Fast N.M."/>
            <person name="Green B.R."/>
            <person name="Grisdale C.J."/>
            <person name="Hempel F."/>
            <person name="Henrissat B."/>
            <person name="Hoppner M.P."/>
            <person name="Ishida K."/>
            <person name="Kim E."/>
            <person name="Koreny L."/>
            <person name="Kroth P.G."/>
            <person name="Liu Y."/>
            <person name="Malik S.B."/>
            <person name="Maier U.G."/>
            <person name="McRose D."/>
            <person name="Mock T."/>
            <person name="Neilson J.A."/>
            <person name="Onodera N.T."/>
            <person name="Poole A.M."/>
            <person name="Pritham E.J."/>
            <person name="Richards T.A."/>
            <person name="Rocap G."/>
            <person name="Roy S.W."/>
            <person name="Sarai C."/>
            <person name="Schaack S."/>
            <person name="Shirato S."/>
            <person name="Slamovits C.H."/>
            <person name="Spencer D.F."/>
            <person name="Suzuki S."/>
            <person name="Worden A.Z."/>
            <person name="Zauner S."/>
            <person name="Barry K."/>
            <person name="Bell C."/>
            <person name="Bharti A.K."/>
            <person name="Crow J.A."/>
            <person name="Grimwood J."/>
            <person name="Kramer R."/>
            <person name="Lindquist E."/>
            <person name="Lucas S."/>
            <person name="Salamov A."/>
            <person name="McFadden G.I."/>
            <person name="Lane C.E."/>
            <person name="Keeling P.J."/>
            <person name="Gray M.W."/>
            <person name="Grigoriev I.V."/>
            <person name="Archibald J.M."/>
        </authorList>
    </citation>
    <scope>NUCLEOTIDE SEQUENCE</scope>
    <source>
        <strain evidence="3 5">CCMP2712</strain>
    </source>
</reference>
<dbReference type="Proteomes" id="UP000011087">
    <property type="component" value="Unassembled WGS sequence"/>
</dbReference>
<keyword evidence="5" id="KW-1185">Reference proteome</keyword>
<dbReference type="AlphaFoldDB" id="L1I729"/>
<evidence type="ECO:0000256" key="1">
    <source>
        <dbReference type="SAM" id="Phobius"/>
    </source>
</evidence>
<feature type="chain" id="PRO_5008769672" evidence="2">
    <location>
        <begin position="33"/>
        <end position="128"/>
    </location>
</feature>
<feature type="transmembrane region" description="Helical" evidence="1">
    <location>
        <begin position="106"/>
        <end position="127"/>
    </location>
</feature>
<dbReference type="GeneID" id="17288600"/>
<dbReference type="HOGENOM" id="CLU_1965373_0_0_1"/>
<feature type="non-terminal residue" evidence="3">
    <location>
        <position position="128"/>
    </location>
</feature>
<organism evidence="3">
    <name type="scientific">Guillardia theta (strain CCMP2712)</name>
    <name type="common">Cryptophyte</name>
    <dbReference type="NCBI Taxonomy" id="905079"/>
    <lineage>
        <taxon>Eukaryota</taxon>
        <taxon>Cryptophyceae</taxon>
        <taxon>Pyrenomonadales</taxon>
        <taxon>Geminigeraceae</taxon>
        <taxon>Guillardia</taxon>
    </lineage>
</organism>
<sequence length="128" mass="13905">MYIPWTTRASLDANKLLLLTLILLLSFNPCQCFVLHPAAAKLSSHRPRLRSPVPPALGFARRRRQAARMQGSGLDELIGNLHSSLPSTGGAHSEHASHHVEFLNPFLKAIIGTSAGWGLILISAILLL</sequence>
<evidence type="ECO:0000313" key="5">
    <source>
        <dbReference type="Proteomes" id="UP000011087"/>
    </source>
</evidence>
<keyword evidence="1" id="KW-1133">Transmembrane helix</keyword>
<evidence type="ECO:0000256" key="2">
    <source>
        <dbReference type="SAM" id="SignalP"/>
    </source>
</evidence>
<dbReference type="RefSeq" id="XP_005818847.1">
    <property type="nucleotide sequence ID" value="XM_005818790.1"/>
</dbReference>
<evidence type="ECO:0000313" key="4">
    <source>
        <dbReference type="EnsemblProtists" id="EKX31867"/>
    </source>
</evidence>
<evidence type="ECO:0000313" key="3">
    <source>
        <dbReference type="EMBL" id="EKX31867.1"/>
    </source>
</evidence>
<gene>
    <name evidence="3" type="ORF">GUITHDRAFT_156471</name>
</gene>